<name>A0A2K8U6R3_9GAMM</name>
<sequence>MSGREGHRYKPVLTDLPREACRRCVFGAQGEVKVQSGPDRVEAAAAMPARSVPRRPLNRQLQWRIQAAASQRWPIGQSRYHDRQLWSVVGIG</sequence>
<protein>
    <submittedName>
        <fullName evidence="1">Uncharacterized protein</fullName>
    </submittedName>
</protein>
<dbReference type="EMBL" id="CP020370">
    <property type="protein sequence ID" value="AUB81227.1"/>
    <property type="molecule type" value="Genomic_DNA"/>
</dbReference>
<keyword evidence="2" id="KW-1185">Reference proteome</keyword>
<dbReference type="Proteomes" id="UP000232638">
    <property type="component" value="Chromosome"/>
</dbReference>
<dbReference type="AlphaFoldDB" id="A0A2K8U6R3"/>
<evidence type="ECO:0000313" key="2">
    <source>
        <dbReference type="Proteomes" id="UP000232638"/>
    </source>
</evidence>
<accession>A0A2K8U6R3</accession>
<evidence type="ECO:0000313" key="1">
    <source>
        <dbReference type="EMBL" id="AUB81227.1"/>
    </source>
</evidence>
<dbReference type="KEGG" id="tsy:THSYN_09865"/>
<organism evidence="1 2">
    <name type="scientific">Candidatus Thiodictyon syntrophicum</name>
    <dbReference type="NCBI Taxonomy" id="1166950"/>
    <lineage>
        <taxon>Bacteria</taxon>
        <taxon>Pseudomonadati</taxon>
        <taxon>Pseudomonadota</taxon>
        <taxon>Gammaproteobacteria</taxon>
        <taxon>Chromatiales</taxon>
        <taxon>Chromatiaceae</taxon>
        <taxon>Thiodictyon</taxon>
    </lineage>
</organism>
<reference evidence="1 2" key="1">
    <citation type="submission" date="2017-03" db="EMBL/GenBank/DDBJ databases">
        <title>Complete genome sequence of Candidatus 'Thiodictyon syntrophicum' sp. nov. strain Cad16T, a photolithoautotroph purple sulfur bacterium isolated from an alpine meromictic lake.</title>
        <authorList>
            <person name="Luedin S.M."/>
            <person name="Pothier J.F."/>
            <person name="Danza F."/>
            <person name="Storelli N."/>
            <person name="Wittwer M."/>
            <person name="Tonolla M."/>
        </authorList>
    </citation>
    <scope>NUCLEOTIDE SEQUENCE [LARGE SCALE GENOMIC DNA]</scope>
    <source>
        <strain evidence="1 2">Cad16T</strain>
    </source>
</reference>
<gene>
    <name evidence="1" type="ORF">THSYN_09865</name>
</gene>
<proteinExistence type="predicted"/>